<proteinExistence type="predicted"/>
<dbReference type="STRING" id="1445510.YC6258_04890"/>
<evidence type="ECO:0000313" key="1">
    <source>
        <dbReference type="EMBL" id="AJQ96922.1"/>
    </source>
</evidence>
<dbReference type="OrthoDB" id="6197952at2"/>
<evidence type="ECO:0000313" key="2">
    <source>
        <dbReference type="Proteomes" id="UP000032266"/>
    </source>
</evidence>
<keyword evidence="2" id="KW-1185">Reference proteome</keyword>
<accession>A0A0C5VQP5</accession>
<sequence length="94" mass="10642">MAVFSIQRCNSDDEQIVFDTDNEVIRLFGRQASVTAPLHSAVLQHVEKGDYEGGVLSFGESGFYGNVQLTLAEYIQADHYFRVINQYNHEVTLQ</sequence>
<dbReference type="KEGG" id="gsn:YC6258_04890"/>
<gene>
    <name evidence="1" type="ORF">YC6258_04890</name>
</gene>
<organism evidence="1 2">
    <name type="scientific">Gynuella sunshinyii YC6258</name>
    <dbReference type="NCBI Taxonomy" id="1445510"/>
    <lineage>
        <taxon>Bacteria</taxon>
        <taxon>Pseudomonadati</taxon>
        <taxon>Pseudomonadota</taxon>
        <taxon>Gammaproteobacteria</taxon>
        <taxon>Oceanospirillales</taxon>
        <taxon>Saccharospirillaceae</taxon>
        <taxon>Gynuella</taxon>
    </lineage>
</organism>
<reference evidence="1 2" key="1">
    <citation type="submission" date="2014-01" db="EMBL/GenBank/DDBJ databases">
        <title>Full genme sequencing of cellulolytic bacterium Gynuella sunshinyii YC6258T gen. nov., sp. nov.</title>
        <authorList>
            <person name="Khan H."/>
            <person name="Chung E.J."/>
            <person name="Chung Y.R."/>
        </authorList>
    </citation>
    <scope>NUCLEOTIDE SEQUENCE [LARGE SCALE GENOMIC DNA]</scope>
    <source>
        <strain evidence="1 2">YC6258</strain>
    </source>
</reference>
<name>A0A0C5VQP5_9GAMM</name>
<dbReference type="EMBL" id="CP007142">
    <property type="protein sequence ID" value="AJQ96922.1"/>
    <property type="molecule type" value="Genomic_DNA"/>
</dbReference>
<dbReference type="Proteomes" id="UP000032266">
    <property type="component" value="Chromosome"/>
</dbReference>
<protein>
    <submittedName>
        <fullName evidence="1">Uncharacterized protein</fullName>
    </submittedName>
</protein>
<dbReference type="RefSeq" id="WP_044618816.1">
    <property type="nucleotide sequence ID" value="NZ_CP007142.1"/>
</dbReference>
<dbReference type="HOGENOM" id="CLU_2382090_0_0_6"/>
<dbReference type="AlphaFoldDB" id="A0A0C5VQP5"/>